<dbReference type="NCBIfam" id="TIGR04183">
    <property type="entry name" value="Por_Secre_tail"/>
    <property type="match status" value="1"/>
</dbReference>
<comment type="caution">
    <text evidence="3">The sequence shown here is derived from an EMBL/GenBank/DDBJ whole genome shotgun (WGS) entry which is preliminary data.</text>
</comment>
<evidence type="ECO:0000313" key="4">
    <source>
        <dbReference type="Proteomes" id="UP000215215"/>
    </source>
</evidence>
<proteinExistence type="predicted"/>
<dbReference type="Gene3D" id="2.130.10.10">
    <property type="entry name" value="YVTN repeat-like/Quinoprotein amine dehydrogenase"/>
    <property type="match status" value="2"/>
</dbReference>
<organism evidence="3 4">
    <name type="scientific">candidate division WOR-3 bacterium JGI_Cruoil_03_44_89</name>
    <dbReference type="NCBI Taxonomy" id="1973748"/>
    <lineage>
        <taxon>Bacteria</taxon>
        <taxon>Bacteria division WOR-3</taxon>
    </lineage>
</organism>
<evidence type="ECO:0000256" key="1">
    <source>
        <dbReference type="SAM" id="Phobius"/>
    </source>
</evidence>
<dbReference type="InterPro" id="IPR026444">
    <property type="entry name" value="Secre_tail"/>
</dbReference>
<dbReference type="Proteomes" id="UP000215215">
    <property type="component" value="Unassembled WGS sequence"/>
</dbReference>
<gene>
    <name evidence="3" type="ORF">CH333_06440</name>
</gene>
<reference evidence="3 4" key="1">
    <citation type="submission" date="2017-07" db="EMBL/GenBank/DDBJ databases">
        <title>Recovery of genomes from metagenomes via a dereplication, aggregation, and scoring strategy.</title>
        <authorList>
            <person name="Sieber C.M."/>
            <person name="Probst A.J."/>
            <person name="Sharrar A."/>
            <person name="Thomas B.C."/>
            <person name="Hess M."/>
            <person name="Tringe S.G."/>
            <person name="Banfield J.F."/>
        </authorList>
    </citation>
    <scope>NUCLEOTIDE SEQUENCE [LARGE SCALE GENOMIC DNA]</scope>
    <source>
        <strain evidence="3">JGI_Cruoil_03_44_89</strain>
    </source>
</reference>
<dbReference type="InterPro" id="IPR052025">
    <property type="entry name" value="Xyloglucanase_GH74"/>
</dbReference>
<accession>A0A235BSJ1</accession>
<evidence type="ECO:0000313" key="3">
    <source>
        <dbReference type="EMBL" id="OYD15166.1"/>
    </source>
</evidence>
<protein>
    <recommendedName>
        <fullName evidence="2">Secretion system C-terminal sorting domain-containing protein</fullName>
    </recommendedName>
</protein>
<dbReference type="InterPro" id="IPR015943">
    <property type="entry name" value="WD40/YVTN_repeat-like_dom_sf"/>
</dbReference>
<dbReference type="PANTHER" id="PTHR43739">
    <property type="entry name" value="XYLOGLUCANASE (EUROFUNG)"/>
    <property type="match status" value="1"/>
</dbReference>
<feature type="domain" description="Secretion system C-terminal sorting" evidence="2">
    <location>
        <begin position="359"/>
        <end position="429"/>
    </location>
</feature>
<dbReference type="Pfam" id="PF18962">
    <property type="entry name" value="Por_Secre_tail"/>
    <property type="match status" value="1"/>
</dbReference>
<dbReference type="PANTHER" id="PTHR43739:SF5">
    <property type="entry name" value="EXO-ALPHA-SIALIDASE"/>
    <property type="match status" value="1"/>
</dbReference>
<feature type="transmembrane region" description="Helical" evidence="1">
    <location>
        <begin position="12"/>
        <end position="32"/>
    </location>
</feature>
<evidence type="ECO:0000259" key="2">
    <source>
        <dbReference type="Pfam" id="PF18962"/>
    </source>
</evidence>
<dbReference type="SUPFAM" id="SSF110296">
    <property type="entry name" value="Oligoxyloglucan reducing end-specific cellobiohydrolase"/>
    <property type="match status" value="1"/>
</dbReference>
<keyword evidence="1" id="KW-1133">Transmembrane helix</keyword>
<dbReference type="EMBL" id="NOZQ01000140">
    <property type="protein sequence ID" value="OYD15166.1"/>
    <property type="molecule type" value="Genomic_DNA"/>
</dbReference>
<name>A0A235BSJ1_UNCW3</name>
<dbReference type="AlphaFoldDB" id="A0A235BSJ1"/>
<dbReference type="GO" id="GO:0010411">
    <property type="term" value="P:xyloglucan metabolic process"/>
    <property type="evidence" value="ECO:0007669"/>
    <property type="project" value="TreeGrafter"/>
</dbReference>
<keyword evidence="1" id="KW-0812">Transmembrane</keyword>
<sequence>MKHKRGGQQGVIMSKVFVIFIIIPAVVGVAGWTPCGLEGERVTSMVMNPYFGYMTAGTAGDGVFWSGDRGETWIQVNDSLGCLDITDLTYIAPFGKECLGIIVYAGTSTEGVWWWNYFQEPFKEDSMGFWEEVNDSLTDPHIVSLASDEIWKIYTGTYEDLCALTLDTGYWMSILNYSPVIDIASYPSILGDIVYVVIGAYGKTDVLMKSCDGGDSWDPLPFAAFIYTIEVDPAEHNTIYVGCMALRNEEYVNAVAKSTDGGENWDDYGCFTGCVVSLCVNPLCNNVVYAGLGSGGVYESTDYGETWTTIDQGLGDLNINCLSIWRDTLYAGTDDGIWRYLIDIGVEDTENDAMVFQCYPNPTRGSCSIMCDKPASITVYDVAGRTVETFDYDPGKTLKISFRGENTPGGIYFIRAKVGDGSVTERIAVLR</sequence>
<keyword evidence="1" id="KW-0472">Membrane</keyword>